<dbReference type="InterPro" id="IPR043128">
    <property type="entry name" value="Rev_trsase/Diguanyl_cyclase"/>
</dbReference>
<name>A0A1I4R990_9BURK</name>
<protein>
    <recommendedName>
        <fullName evidence="1">diguanylate cyclase</fullName>
        <ecNumber evidence="1">2.7.7.65</ecNumber>
    </recommendedName>
</protein>
<keyword evidence="3" id="KW-0472">Membrane</keyword>
<dbReference type="InterPro" id="IPR054327">
    <property type="entry name" value="His-kinase-like_sensor"/>
</dbReference>
<sequence length="523" mass="56967">MAPSPDASPAQSVPQRRSVALLAATFIVLVCLSMLVMQLWQAMRTRDIQLAEAEASATNLAHAVAQHAYDTLKQADTILVGLVERLEKDGLPTDDPTRLRQLLISHVNELPQMHALFVIGPDGGWLLNSRSNSTAGQDSADREYYLYHRDHRDRGAHIGPPILGRVSGAWVVTVSRRLDRPDGSFAGVVMASIDMHYFSRYYQRFAIGRSGAIFVALDNGVMLVRRPFEEKSLGRDISRLPLFRDYLPRAPAGTSTFTSGQDGVTRINSYRRVQQYPLVVSAALSQSEMLSGWRADAWLHAVAVATLTLGLALLGMRLLKQIRLRAEAEGELLTARHALESLNRTLAALAMQDGLTGLANRRHFDAALQEEFSRAVRNASPLALIMIDVDCFKQYNDIYGHAAGDACLRAIGKVVAQGKHRPGDLTARYGGEELAVLLPGTDVAGAVAVGENIRLAIELLELTHAGCPGGRVTVSVGVEAFVPATRDRRPLDLVEAADKALYQAKAGGRNRVCARSEVLEQCA</sequence>
<gene>
    <name evidence="5" type="ORF">SAMN02982985_04243</name>
</gene>
<dbReference type="PANTHER" id="PTHR45138:SF9">
    <property type="entry name" value="DIGUANYLATE CYCLASE DGCM-RELATED"/>
    <property type="match status" value="1"/>
</dbReference>
<dbReference type="SMART" id="SM00267">
    <property type="entry name" value="GGDEF"/>
    <property type="match status" value="1"/>
</dbReference>
<keyword evidence="6" id="KW-1185">Reference proteome</keyword>
<dbReference type="CDD" id="cd01949">
    <property type="entry name" value="GGDEF"/>
    <property type="match status" value="1"/>
</dbReference>
<proteinExistence type="predicted"/>
<dbReference type="AlphaFoldDB" id="A0A1I4R990"/>
<dbReference type="FunFam" id="3.30.70.270:FF:000001">
    <property type="entry name" value="Diguanylate cyclase domain protein"/>
    <property type="match status" value="1"/>
</dbReference>
<feature type="transmembrane region" description="Helical" evidence="3">
    <location>
        <begin position="20"/>
        <end position="40"/>
    </location>
</feature>
<dbReference type="InterPro" id="IPR029151">
    <property type="entry name" value="Sensor-like_sf"/>
</dbReference>
<dbReference type="CDD" id="cd12914">
    <property type="entry name" value="PDC1_DGC_like"/>
    <property type="match status" value="1"/>
</dbReference>
<feature type="transmembrane region" description="Helical" evidence="3">
    <location>
        <begin position="297"/>
        <end position="316"/>
    </location>
</feature>
<dbReference type="EMBL" id="FOTW01000021">
    <property type="protein sequence ID" value="SFM48453.1"/>
    <property type="molecule type" value="Genomic_DNA"/>
</dbReference>
<dbReference type="GO" id="GO:0043709">
    <property type="term" value="P:cell adhesion involved in single-species biofilm formation"/>
    <property type="evidence" value="ECO:0007669"/>
    <property type="project" value="TreeGrafter"/>
</dbReference>
<feature type="transmembrane region" description="Helical" evidence="3">
    <location>
        <begin position="205"/>
        <end position="224"/>
    </location>
</feature>
<dbReference type="PANTHER" id="PTHR45138">
    <property type="entry name" value="REGULATORY COMPONENTS OF SENSORY TRANSDUCTION SYSTEM"/>
    <property type="match status" value="1"/>
</dbReference>
<dbReference type="CDD" id="cd12915">
    <property type="entry name" value="PDC2_DGC_like"/>
    <property type="match status" value="1"/>
</dbReference>
<evidence type="ECO:0000256" key="1">
    <source>
        <dbReference type="ARBA" id="ARBA00012528"/>
    </source>
</evidence>
<dbReference type="InterPro" id="IPR000160">
    <property type="entry name" value="GGDEF_dom"/>
</dbReference>
<keyword evidence="3" id="KW-1133">Transmembrane helix</keyword>
<evidence type="ECO:0000259" key="4">
    <source>
        <dbReference type="PROSITE" id="PS50887"/>
    </source>
</evidence>
<dbReference type="Gene3D" id="3.30.450.20">
    <property type="entry name" value="PAS domain"/>
    <property type="match status" value="2"/>
</dbReference>
<dbReference type="SUPFAM" id="SSF55073">
    <property type="entry name" value="Nucleotide cyclase"/>
    <property type="match status" value="1"/>
</dbReference>
<accession>A0A1I4R990</accession>
<comment type="catalytic activity">
    <reaction evidence="2">
        <text>2 GTP = 3',3'-c-di-GMP + 2 diphosphate</text>
        <dbReference type="Rhea" id="RHEA:24898"/>
        <dbReference type="ChEBI" id="CHEBI:33019"/>
        <dbReference type="ChEBI" id="CHEBI:37565"/>
        <dbReference type="ChEBI" id="CHEBI:58805"/>
        <dbReference type="EC" id="2.7.7.65"/>
    </reaction>
</comment>
<feature type="domain" description="GGDEF" evidence="4">
    <location>
        <begin position="380"/>
        <end position="517"/>
    </location>
</feature>
<dbReference type="GO" id="GO:0005886">
    <property type="term" value="C:plasma membrane"/>
    <property type="evidence" value="ECO:0007669"/>
    <property type="project" value="TreeGrafter"/>
</dbReference>
<evidence type="ECO:0000256" key="2">
    <source>
        <dbReference type="ARBA" id="ARBA00034247"/>
    </source>
</evidence>
<dbReference type="InterPro" id="IPR050469">
    <property type="entry name" value="Diguanylate_Cyclase"/>
</dbReference>
<organism evidence="5 6">
    <name type="scientific">Rugamonas rubra</name>
    <dbReference type="NCBI Taxonomy" id="758825"/>
    <lineage>
        <taxon>Bacteria</taxon>
        <taxon>Pseudomonadati</taxon>
        <taxon>Pseudomonadota</taxon>
        <taxon>Betaproteobacteria</taxon>
        <taxon>Burkholderiales</taxon>
        <taxon>Oxalobacteraceae</taxon>
        <taxon>Telluria group</taxon>
        <taxon>Rugamonas</taxon>
    </lineage>
</organism>
<dbReference type="STRING" id="758825.SAMN02982985_04243"/>
<dbReference type="Pfam" id="PF00990">
    <property type="entry name" value="GGDEF"/>
    <property type="match status" value="1"/>
</dbReference>
<dbReference type="GO" id="GO:0052621">
    <property type="term" value="F:diguanylate cyclase activity"/>
    <property type="evidence" value="ECO:0007669"/>
    <property type="project" value="UniProtKB-EC"/>
</dbReference>
<dbReference type="RefSeq" id="WP_093389695.1">
    <property type="nucleotide sequence ID" value="NZ_FOTW01000021.1"/>
</dbReference>
<dbReference type="Gene3D" id="3.30.70.270">
    <property type="match status" value="1"/>
</dbReference>
<dbReference type="PROSITE" id="PS50887">
    <property type="entry name" value="GGDEF"/>
    <property type="match status" value="1"/>
</dbReference>
<reference evidence="5 6" key="1">
    <citation type="submission" date="2016-10" db="EMBL/GenBank/DDBJ databases">
        <authorList>
            <person name="de Groot N.N."/>
        </authorList>
    </citation>
    <scope>NUCLEOTIDE SEQUENCE [LARGE SCALE GENOMIC DNA]</scope>
    <source>
        <strain evidence="5 6">ATCC 43154</strain>
    </source>
</reference>
<dbReference type="GO" id="GO:1902201">
    <property type="term" value="P:negative regulation of bacterial-type flagellum-dependent cell motility"/>
    <property type="evidence" value="ECO:0007669"/>
    <property type="project" value="TreeGrafter"/>
</dbReference>
<dbReference type="SUPFAM" id="SSF103190">
    <property type="entry name" value="Sensory domain-like"/>
    <property type="match status" value="1"/>
</dbReference>
<evidence type="ECO:0000313" key="5">
    <source>
        <dbReference type="EMBL" id="SFM48453.1"/>
    </source>
</evidence>
<dbReference type="Proteomes" id="UP000199470">
    <property type="component" value="Unassembled WGS sequence"/>
</dbReference>
<dbReference type="Pfam" id="PF22588">
    <property type="entry name" value="dCache_1_like"/>
    <property type="match status" value="1"/>
</dbReference>
<evidence type="ECO:0000256" key="3">
    <source>
        <dbReference type="SAM" id="Phobius"/>
    </source>
</evidence>
<dbReference type="InterPro" id="IPR029787">
    <property type="entry name" value="Nucleotide_cyclase"/>
</dbReference>
<dbReference type="OrthoDB" id="9813903at2"/>
<dbReference type="NCBIfam" id="TIGR00254">
    <property type="entry name" value="GGDEF"/>
    <property type="match status" value="1"/>
</dbReference>
<evidence type="ECO:0000313" key="6">
    <source>
        <dbReference type="Proteomes" id="UP000199470"/>
    </source>
</evidence>
<dbReference type="EC" id="2.7.7.65" evidence="1"/>
<keyword evidence="3" id="KW-0812">Transmembrane</keyword>